<feature type="region of interest" description="Disordered" evidence="1">
    <location>
        <begin position="69"/>
        <end position="275"/>
    </location>
</feature>
<feature type="compositionally biased region" description="Basic and acidic residues" evidence="1">
    <location>
        <begin position="143"/>
        <end position="152"/>
    </location>
</feature>
<dbReference type="PANTHER" id="PTHR48227">
    <property type="entry name" value="DNA TOPOISOMERASE 1-LIKE"/>
    <property type="match status" value="1"/>
</dbReference>
<protein>
    <submittedName>
        <fullName evidence="2">DNA ligase 1-like</fullName>
    </submittedName>
</protein>
<dbReference type="GO" id="GO:0016874">
    <property type="term" value="F:ligase activity"/>
    <property type="evidence" value="ECO:0007669"/>
    <property type="project" value="UniProtKB-KW"/>
</dbReference>
<comment type="caution">
    <text evidence="2">The sequence shown here is derived from an EMBL/GenBank/DDBJ whole genome shotgun (WGS) entry which is preliminary data.</text>
</comment>
<keyword evidence="3" id="KW-1185">Reference proteome</keyword>
<evidence type="ECO:0000313" key="2">
    <source>
        <dbReference type="EMBL" id="KAF7845501.1"/>
    </source>
</evidence>
<evidence type="ECO:0000256" key="1">
    <source>
        <dbReference type="SAM" id="MobiDB-lite"/>
    </source>
</evidence>
<dbReference type="OrthoDB" id="696117at2759"/>
<feature type="compositionally biased region" description="Basic and acidic residues" evidence="1">
    <location>
        <begin position="211"/>
        <end position="220"/>
    </location>
</feature>
<feature type="compositionally biased region" description="Basic residues" evidence="1">
    <location>
        <begin position="262"/>
        <end position="275"/>
    </location>
</feature>
<evidence type="ECO:0000313" key="3">
    <source>
        <dbReference type="Proteomes" id="UP000634136"/>
    </source>
</evidence>
<feature type="compositionally biased region" description="Basic and acidic residues" evidence="1">
    <location>
        <begin position="83"/>
        <end position="92"/>
    </location>
</feature>
<proteinExistence type="predicted"/>
<reference evidence="2" key="1">
    <citation type="submission" date="2020-09" db="EMBL/GenBank/DDBJ databases">
        <title>Genome-Enabled Discovery of Anthraquinone Biosynthesis in Senna tora.</title>
        <authorList>
            <person name="Kang S.-H."/>
            <person name="Pandey R.P."/>
            <person name="Lee C.-M."/>
            <person name="Sim J.-S."/>
            <person name="Jeong J.-T."/>
            <person name="Choi B.-S."/>
            <person name="Jung M."/>
            <person name="Ginzburg D."/>
            <person name="Zhao K."/>
            <person name="Won S.Y."/>
            <person name="Oh T.-J."/>
            <person name="Yu Y."/>
            <person name="Kim N.-H."/>
            <person name="Lee O.R."/>
            <person name="Lee T.-H."/>
            <person name="Bashyal P."/>
            <person name="Kim T.-S."/>
            <person name="Lee W.-H."/>
            <person name="Kawkins C."/>
            <person name="Kim C.-K."/>
            <person name="Kim J.S."/>
            <person name="Ahn B.O."/>
            <person name="Rhee S.Y."/>
            <person name="Sohng J.K."/>
        </authorList>
    </citation>
    <scope>NUCLEOTIDE SEQUENCE</scope>
    <source>
        <tissue evidence="2">Leaf</tissue>
    </source>
</reference>
<accession>A0A835CJI1</accession>
<dbReference type="AlphaFoldDB" id="A0A835CJI1"/>
<sequence>MRCSGGHRLKEIKMKTISGQPISTKPISFSKAAKILNKFVSADNGASHVVNVYLNRASTAFDELKQLHKEINSPHSDQKHKRDRSETRDHSVEQNQGAEQLKTKFRKHQDAIEEHAEKDGGNEKHKKKRKKHDDELQVQDNGVEGREGECKPLTKAVNEDEENVVEKEKRRKKKKQEDESKKHGINGTVEIEEGSSKGKIFKAQEQGDALDDIKGMDEGKKHKKEKKEKNKKEDKDYDGVKTAQKKRKNEDVEGEVEDRSSQLKKKIKRKHGGDS</sequence>
<organism evidence="2 3">
    <name type="scientific">Senna tora</name>
    <dbReference type="NCBI Taxonomy" id="362788"/>
    <lineage>
        <taxon>Eukaryota</taxon>
        <taxon>Viridiplantae</taxon>
        <taxon>Streptophyta</taxon>
        <taxon>Embryophyta</taxon>
        <taxon>Tracheophyta</taxon>
        <taxon>Spermatophyta</taxon>
        <taxon>Magnoliopsida</taxon>
        <taxon>eudicotyledons</taxon>
        <taxon>Gunneridae</taxon>
        <taxon>Pentapetalae</taxon>
        <taxon>rosids</taxon>
        <taxon>fabids</taxon>
        <taxon>Fabales</taxon>
        <taxon>Fabaceae</taxon>
        <taxon>Caesalpinioideae</taxon>
        <taxon>Cassia clade</taxon>
        <taxon>Senna</taxon>
    </lineage>
</organism>
<dbReference type="PANTHER" id="PTHR48227:SF1">
    <property type="entry name" value="DNA LIGASE 1-LIKE"/>
    <property type="match status" value="1"/>
</dbReference>
<gene>
    <name evidence="2" type="ORF">G2W53_002406</name>
</gene>
<feature type="compositionally biased region" description="Basic and acidic residues" evidence="1">
    <location>
        <begin position="227"/>
        <end position="239"/>
    </location>
</feature>
<dbReference type="EMBL" id="JAAIUW010000001">
    <property type="protein sequence ID" value="KAF7845501.1"/>
    <property type="molecule type" value="Genomic_DNA"/>
</dbReference>
<dbReference type="Proteomes" id="UP000634136">
    <property type="component" value="Unassembled WGS sequence"/>
</dbReference>
<name>A0A835CJI1_9FABA</name>
<keyword evidence="2" id="KW-0436">Ligase</keyword>
<feature type="compositionally biased region" description="Basic and acidic residues" evidence="1">
    <location>
        <begin position="108"/>
        <end position="123"/>
    </location>
</feature>